<evidence type="ECO:0000256" key="1">
    <source>
        <dbReference type="ARBA" id="ARBA00022737"/>
    </source>
</evidence>
<evidence type="ECO:0000313" key="5">
    <source>
        <dbReference type="Proteomes" id="UP001293593"/>
    </source>
</evidence>
<keyword evidence="5" id="KW-1185">Reference proteome</keyword>
<evidence type="ECO:0000259" key="3">
    <source>
        <dbReference type="Pfam" id="PF17177"/>
    </source>
</evidence>
<comment type="caution">
    <text evidence="4">The sequence shown here is derived from an EMBL/GenBank/DDBJ whole genome shotgun (WGS) entry which is preliminary data.</text>
</comment>
<dbReference type="EMBL" id="JAWXYG010000001">
    <property type="protein sequence ID" value="KAK4286053.1"/>
    <property type="molecule type" value="Genomic_DNA"/>
</dbReference>
<protein>
    <recommendedName>
        <fullName evidence="3">PROP1-like PPR domain-containing protein</fullName>
    </recommendedName>
</protein>
<reference evidence="4" key="1">
    <citation type="submission" date="2023-10" db="EMBL/GenBank/DDBJ databases">
        <title>Chromosome-level genome of the transformable northern wattle, Acacia crassicarpa.</title>
        <authorList>
            <person name="Massaro I."/>
            <person name="Sinha N.R."/>
            <person name="Poethig S."/>
            <person name="Leichty A.R."/>
        </authorList>
    </citation>
    <scope>NUCLEOTIDE SEQUENCE</scope>
    <source>
        <strain evidence="4">Acra3RX</strain>
        <tissue evidence="4">Leaf</tissue>
    </source>
</reference>
<dbReference type="InterPro" id="IPR002885">
    <property type="entry name" value="PPR_rpt"/>
</dbReference>
<dbReference type="PANTHER" id="PTHR47262:SF1">
    <property type="entry name" value="OS02G0132600 PROTEIN"/>
    <property type="match status" value="1"/>
</dbReference>
<proteinExistence type="predicted"/>
<evidence type="ECO:0000256" key="2">
    <source>
        <dbReference type="PROSITE-ProRule" id="PRU00708"/>
    </source>
</evidence>
<dbReference type="InterPro" id="IPR033443">
    <property type="entry name" value="PROP1-like_PPR_dom"/>
</dbReference>
<name>A0AAE1TI32_9FABA</name>
<feature type="repeat" description="PPR" evidence="2">
    <location>
        <begin position="457"/>
        <end position="491"/>
    </location>
</feature>
<dbReference type="AlphaFoldDB" id="A0AAE1TI32"/>
<sequence>MRASKAKSLSTLKTLIRSAGSTIAFKYSLRTKPFSENCNSRLYSDYPLSGLKLKQAPESEDLPGMVHMEIRSILDSCQLDNKHEPRDVDNAKDLVEISDMSRLMRNIPHSTVSLKRKEFSREKKRNCMFESRQSNRFHKLLVRSADKLGADVVHNLFCKLGRKPGVKDYNALIGICIDKVRETEDKEIAIEEMAKLFHIVKSMREQGFQFEEKTYRPLLLHVIEMGMVEEFQFFINIIEDNNPSSLSRLGYYEMMLWLRVNNEEKIRDVCAFIANNDGADTSELRENYLLALCESDRKKDILQVLEIVDMKKISSAESKAKIFQSLGRLLLEPIAEKFLWDFKISDHEPDNITNFIASYVVSMPNLAMEDVVSKFKELHQMLKVRPSSSSYEKLILHSCNLLKVPIALDIVDEMCEGGFTLSAAVLQSILQTCAETHEYILAHRIYCTIRRYNLKLNGEIFRCLIVLFTKLKDFESAYKMLDELDERGLKPTTGMYNAIMGEHFQEKNICDGLRALEHMQCANVRPDLQTLSYLISNSETKEDIKKYYAELKRSGLQPTKQILTTLISAYAACGEQSSQ</sequence>
<keyword evidence="1" id="KW-0677">Repeat</keyword>
<evidence type="ECO:0000313" key="4">
    <source>
        <dbReference type="EMBL" id="KAK4286053.1"/>
    </source>
</evidence>
<feature type="domain" description="PROP1-like PPR" evidence="3">
    <location>
        <begin position="404"/>
        <end position="553"/>
    </location>
</feature>
<dbReference type="PROSITE" id="PS51375">
    <property type="entry name" value="PPR"/>
    <property type="match status" value="1"/>
</dbReference>
<dbReference type="NCBIfam" id="TIGR00756">
    <property type="entry name" value="PPR"/>
    <property type="match status" value="1"/>
</dbReference>
<accession>A0AAE1TI32</accession>
<gene>
    <name evidence="4" type="ORF">QN277_002664</name>
</gene>
<dbReference type="Gene3D" id="1.25.40.10">
    <property type="entry name" value="Tetratricopeptide repeat domain"/>
    <property type="match status" value="1"/>
</dbReference>
<organism evidence="4 5">
    <name type="scientific">Acacia crassicarpa</name>
    <name type="common">northern wattle</name>
    <dbReference type="NCBI Taxonomy" id="499986"/>
    <lineage>
        <taxon>Eukaryota</taxon>
        <taxon>Viridiplantae</taxon>
        <taxon>Streptophyta</taxon>
        <taxon>Embryophyta</taxon>
        <taxon>Tracheophyta</taxon>
        <taxon>Spermatophyta</taxon>
        <taxon>Magnoliopsida</taxon>
        <taxon>eudicotyledons</taxon>
        <taxon>Gunneridae</taxon>
        <taxon>Pentapetalae</taxon>
        <taxon>rosids</taxon>
        <taxon>fabids</taxon>
        <taxon>Fabales</taxon>
        <taxon>Fabaceae</taxon>
        <taxon>Caesalpinioideae</taxon>
        <taxon>mimosoid clade</taxon>
        <taxon>Acacieae</taxon>
        <taxon>Acacia</taxon>
    </lineage>
</organism>
<dbReference type="InterPro" id="IPR011990">
    <property type="entry name" value="TPR-like_helical_dom_sf"/>
</dbReference>
<dbReference type="Proteomes" id="UP001293593">
    <property type="component" value="Unassembled WGS sequence"/>
</dbReference>
<dbReference type="PANTHER" id="PTHR47262">
    <property type="entry name" value="OS02G0132600 PROTEIN"/>
    <property type="match status" value="1"/>
</dbReference>
<dbReference type="Pfam" id="PF17177">
    <property type="entry name" value="PPR_long"/>
    <property type="match status" value="1"/>
</dbReference>